<evidence type="ECO:0000313" key="2">
    <source>
        <dbReference type="Proteomes" id="UP001057877"/>
    </source>
</evidence>
<keyword evidence="2" id="KW-1185">Reference proteome</keyword>
<dbReference type="EMBL" id="CP091430">
    <property type="protein sequence ID" value="UVI31000.1"/>
    <property type="molecule type" value="Genomic_DNA"/>
</dbReference>
<sequence>MTKLTKLAWHKPTLEVLSVTMTMGGPHWCNPDANNDGHNNAIKCEAILDPS</sequence>
<dbReference type="InterPro" id="IPR049825">
    <property type="entry name" value="Lasso_PadeA-like"/>
</dbReference>
<dbReference type="RefSeq" id="WP_258387063.1">
    <property type="nucleotide sequence ID" value="NZ_CP091430.1"/>
</dbReference>
<gene>
    <name evidence="1" type="ORF">L1F29_03805</name>
</gene>
<dbReference type="NCBIfam" id="NF033524">
    <property type="entry name" value="lasso_PadeA_fam"/>
    <property type="match status" value="1"/>
</dbReference>
<dbReference type="Proteomes" id="UP001057877">
    <property type="component" value="Chromosome"/>
</dbReference>
<evidence type="ECO:0000313" key="1">
    <source>
        <dbReference type="EMBL" id="UVI31000.1"/>
    </source>
</evidence>
<reference evidence="1" key="1">
    <citation type="submission" date="2022-01" db="EMBL/GenBank/DDBJ databases">
        <title>Paenibacillus spongiae sp. nov., isolated from marine sponge.</title>
        <authorList>
            <person name="Li Z."/>
            <person name="Zhang M."/>
        </authorList>
    </citation>
    <scope>NUCLEOTIDE SEQUENCE</scope>
    <source>
        <strain evidence="1">PHS-Z3</strain>
    </source>
</reference>
<name>A0ABY5SE46_9BACL</name>
<accession>A0ABY5SE46</accession>
<protein>
    <submittedName>
        <fullName evidence="1">Paeninodin family lasso peptide</fullName>
    </submittedName>
</protein>
<organism evidence="1 2">
    <name type="scientific">Paenibacillus spongiae</name>
    <dbReference type="NCBI Taxonomy" id="2909671"/>
    <lineage>
        <taxon>Bacteria</taxon>
        <taxon>Bacillati</taxon>
        <taxon>Bacillota</taxon>
        <taxon>Bacilli</taxon>
        <taxon>Bacillales</taxon>
        <taxon>Paenibacillaceae</taxon>
        <taxon>Paenibacillus</taxon>
    </lineage>
</organism>
<proteinExistence type="predicted"/>